<dbReference type="PANTHER" id="PTHR12121">
    <property type="entry name" value="CARBON CATABOLITE REPRESSOR PROTEIN 4"/>
    <property type="match status" value="1"/>
</dbReference>
<dbReference type="SUPFAM" id="SSF56219">
    <property type="entry name" value="DNase I-like"/>
    <property type="match status" value="1"/>
</dbReference>
<dbReference type="InterPro" id="IPR036691">
    <property type="entry name" value="Endo/exonu/phosph_ase_sf"/>
</dbReference>
<dbReference type="PANTHER" id="PTHR12121:SF36">
    <property type="entry name" value="ENDONUCLEASE_EXONUCLEASE_PHOSPHATASE DOMAIN-CONTAINING PROTEIN"/>
    <property type="match status" value="1"/>
</dbReference>
<evidence type="ECO:0000259" key="2">
    <source>
        <dbReference type="Pfam" id="PF03372"/>
    </source>
</evidence>
<dbReference type="HOGENOM" id="CLU_751198_0_0_1"/>
<name>K3WQV7_GLOUD</name>
<dbReference type="InParanoid" id="K3WQV7"/>
<dbReference type="EnsemblProtists" id="PYU1_T007349">
    <property type="protein sequence ID" value="PYU1_T007349"/>
    <property type="gene ID" value="PYU1_G007333"/>
</dbReference>
<feature type="domain" description="Endonuclease/exonuclease/phosphatase" evidence="2">
    <location>
        <begin position="2"/>
        <end position="248"/>
    </location>
</feature>
<feature type="compositionally biased region" description="Low complexity" evidence="1">
    <location>
        <begin position="291"/>
        <end position="307"/>
    </location>
</feature>
<dbReference type="AlphaFoldDB" id="K3WQV7"/>
<reference evidence="4" key="2">
    <citation type="submission" date="2010-04" db="EMBL/GenBank/DDBJ databases">
        <authorList>
            <person name="Buell R."/>
            <person name="Hamilton J."/>
            <person name="Hostetler J."/>
        </authorList>
    </citation>
    <scope>NUCLEOTIDE SEQUENCE [LARGE SCALE GENOMIC DNA]</scope>
    <source>
        <strain evidence="4">DAOM:BR144</strain>
    </source>
</reference>
<accession>K3WQV7</accession>
<dbReference type="eggNOG" id="ENOG502SNNE">
    <property type="taxonomic scope" value="Eukaryota"/>
</dbReference>
<dbReference type="Pfam" id="PF03372">
    <property type="entry name" value="Exo_endo_phos"/>
    <property type="match status" value="1"/>
</dbReference>
<dbReference type="VEuPathDB" id="FungiDB:PYU1_G007333"/>
<dbReference type="STRING" id="431595.K3WQV7"/>
<reference evidence="4" key="1">
    <citation type="journal article" date="2010" name="Genome Biol.">
        <title>Genome sequence of the necrotrophic plant pathogen Pythium ultimum reveals original pathogenicity mechanisms and effector repertoire.</title>
        <authorList>
            <person name="Levesque C.A."/>
            <person name="Brouwer H."/>
            <person name="Cano L."/>
            <person name="Hamilton J.P."/>
            <person name="Holt C."/>
            <person name="Huitema E."/>
            <person name="Raffaele S."/>
            <person name="Robideau G.P."/>
            <person name="Thines M."/>
            <person name="Win J."/>
            <person name="Zerillo M.M."/>
            <person name="Beakes G.W."/>
            <person name="Boore J.L."/>
            <person name="Busam D."/>
            <person name="Dumas B."/>
            <person name="Ferriera S."/>
            <person name="Fuerstenberg S.I."/>
            <person name="Gachon C.M."/>
            <person name="Gaulin E."/>
            <person name="Govers F."/>
            <person name="Grenville-Briggs L."/>
            <person name="Horner N."/>
            <person name="Hostetler J."/>
            <person name="Jiang R.H."/>
            <person name="Johnson J."/>
            <person name="Krajaejun T."/>
            <person name="Lin H."/>
            <person name="Meijer H.J."/>
            <person name="Moore B."/>
            <person name="Morris P."/>
            <person name="Phuntmart V."/>
            <person name="Puiu D."/>
            <person name="Shetty J."/>
            <person name="Stajich J.E."/>
            <person name="Tripathy S."/>
            <person name="Wawra S."/>
            <person name="van West P."/>
            <person name="Whitty B.R."/>
            <person name="Coutinho P.M."/>
            <person name="Henrissat B."/>
            <person name="Martin F."/>
            <person name="Thomas P.D."/>
            <person name="Tyler B.M."/>
            <person name="De Vries R.P."/>
            <person name="Kamoun S."/>
            <person name="Yandell M."/>
            <person name="Tisserat N."/>
            <person name="Buell C.R."/>
        </authorList>
    </citation>
    <scope>NUCLEOTIDE SEQUENCE</scope>
    <source>
        <strain evidence="4">DAOM:BR144</strain>
    </source>
</reference>
<protein>
    <recommendedName>
        <fullName evidence="2">Endonuclease/exonuclease/phosphatase domain-containing protein</fullName>
    </recommendedName>
</protein>
<evidence type="ECO:0000313" key="4">
    <source>
        <dbReference type="Proteomes" id="UP000019132"/>
    </source>
</evidence>
<organism evidence="3 4">
    <name type="scientific">Globisporangium ultimum (strain ATCC 200006 / CBS 805.95 / DAOM BR144)</name>
    <name type="common">Pythium ultimum</name>
    <dbReference type="NCBI Taxonomy" id="431595"/>
    <lineage>
        <taxon>Eukaryota</taxon>
        <taxon>Sar</taxon>
        <taxon>Stramenopiles</taxon>
        <taxon>Oomycota</taxon>
        <taxon>Peronosporomycetes</taxon>
        <taxon>Pythiales</taxon>
        <taxon>Pythiaceae</taxon>
        <taxon>Globisporangium</taxon>
    </lineage>
</organism>
<dbReference type="EMBL" id="GL376629">
    <property type="status" value="NOT_ANNOTATED_CDS"/>
    <property type="molecule type" value="Genomic_DNA"/>
</dbReference>
<keyword evidence="4" id="KW-1185">Reference proteome</keyword>
<proteinExistence type="predicted"/>
<dbReference type="Gene3D" id="3.60.10.10">
    <property type="entry name" value="Endonuclease/exonuclease/phosphatase"/>
    <property type="match status" value="1"/>
</dbReference>
<sequence length="369" mass="39743">MMSLNVRTSNAGDKGNGNWDVRKAHMKSMLENHQPDFVGTQEASSSQYEYLKQIDGYSAIGDCSANERTFILFNQNNWELIENGDFALSDSPELGSNTWGLEYNREATWGRFRHKASGNTACVFNTHYDMSKGHPKSSVLVASKMAALCKEGDLALLTGDFNTELNSGALQYLMGKTQLEGKTNSFPMVSALDEAGETGGTFIGNGIFNTGISKTRFDFVFAKAENLCIQKGEVIDERFNGNNGISDHAQVMSTLCIGDGCSGCAGGSSYGYDQAKNDEDDEEDDSKTEETPAPETAAPTPEVTPEPTTEEPEPATTTPEPIPTEPIQLTPVVTPAATEPRSVNDETVASANSPTPSPTKPKRSDCAAK</sequence>
<dbReference type="GO" id="GO:0000175">
    <property type="term" value="F:3'-5'-RNA exonuclease activity"/>
    <property type="evidence" value="ECO:0007669"/>
    <property type="project" value="TreeGrafter"/>
</dbReference>
<dbReference type="InterPro" id="IPR005135">
    <property type="entry name" value="Endo/exonuclease/phosphatase"/>
</dbReference>
<evidence type="ECO:0000256" key="1">
    <source>
        <dbReference type="SAM" id="MobiDB-lite"/>
    </source>
</evidence>
<feature type="compositionally biased region" description="Acidic residues" evidence="1">
    <location>
        <begin position="278"/>
        <end position="287"/>
    </location>
</feature>
<dbReference type="InterPro" id="IPR050410">
    <property type="entry name" value="CCR4/nocturin_mRNA_transcr"/>
</dbReference>
<evidence type="ECO:0000313" key="3">
    <source>
        <dbReference type="EnsemblProtists" id="PYU1_T007349"/>
    </source>
</evidence>
<reference evidence="3" key="3">
    <citation type="submission" date="2015-02" db="UniProtKB">
        <authorList>
            <consortium name="EnsemblProtists"/>
        </authorList>
    </citation>
    <scope>IDENTIFICATION</scope>
    <source>
        <strain evidence="3">DAOM BR144</strain>
    </source>
</reference>
<feature type="region of interest" description="Disordered" evidence="1">
    <location>
        <begin position="272"/>
        <end position="369"/>
    </location>
</feature>
<dbReference type="Proteomes" id="UP000019132">
    <property type="component" value="Unassembled WGS sequence"/>
</dbReference>